<reference evidence="6 7" key="1">
    <citation type="journal article" date="2021" name="Elife">
        <title>Chloroplast acquisition without the gene transfer in kleptoplastic sea slugs, Plakobranchus ocellatus.</title>
        <authorList>
            <person name="Maeda T."/>
            <person name="Takahashi S."/>
            <person name="Yoshida T."/>
            <person name="Shimamura S."/>
            <person name="Takaki Y."/>
            <person name="Nagai Y."/>
            <person name="Toyoda A."/>
            <person name="Suzuki Y."/>
            <person name="Arimoto A."/>
            <person name="Ishii H."/>
            <person name="Satoh N."/>
            <person name="Nishiyama T."/>
            <person name="Hasebe M."/>
            <person name="Maruyama T."/>
            <person name="Minagawa J."/>
            <person name="Obokata J."/>
            <person name="Shigenobu S."/>
        </authorList>
    </citation>
    <scope>NUCLEOTIDE SEQUENCE [LARGE SCALE GENOMIC DNA]</scope>
</reference>
<comment type="caution">
    <text evidence="6">The sequence shown here is derived from an EMBL/GenBank/DDBJ whole genome shotgun (WGS) entry which is preliminary data.</text>
</comment>
<organism evidence="6 7">
    <name type="scientific">Plakobranchus ocellatus</name>
    <dbReference type="NCBI Taxonomy" id="259542"/>
    <lineage>
        <taxon>Eukaryota</taxon>
        <taxon>Metazoa</taxon>
        <taxon>Spiralia</taxon>
        <taxon>Lophotrochozoa</taxon>
        <taxon>Mollusca</taxon>
        <taxon>Gastropoda</taxon>
        <taxon>Heterobranchia</taxon>
        <taxon>Euthyneura</taxon>
        <taxon>Panpulmonata</taxon>
        <taxon>Sacoglossa</taxon>
        <taxon>Placobranchoidea</taxon>
        <taxon>Plakobranchidae</taxon>
        <taxon>Plakobranchus</taxon>
    </lineage>
</organism>
<keyword evidence="3" id="KW-0862">Zinc</keyword>
<dbReference type="Gene3D" id="6.10.140.2220">
    <property type="match status" value="1"/>
</dbReference>
<evidence type="ECO:0000313" key="7">
    <source>
        <dbReference type="Proteomes" id="UP000735302"/>
    </source>
</evidence>
<dbReference type="EMBL" id="BLXT01002790">
    <property type="protein sequence ID" value="GFN97610.1"/>
    <property type="molecule type" value="Genomic_DNA"/>
</dbReference>
<dbReference type="InterPro" id="IPR002893">
    <property type="entry name" value="Znf_MYND"/>
</dbReference>
<name>A0AAV3ZEE2_9GAST</name>
<sequence length="283" mass="32315">MSERATVKLEEVKNIGDAGDSCLDAQKTPEEPVCEMLKNIKVALNCGDRQSLKVALGKLEIWKNGRDDQSVHDYWRNEEVCFKALVIINKMLLVCREKFSACIIATSVLDPLLEKVHHWLLVSMRLVNMLLEVVKSLLMCGQDEAFNYAIQIISKLSDSLGSEHKESAAFTEENQLYSGSHLFIFYERLVKSIGPDTNCHECALYWTHGRSIKDLLCECLDQPYLFIYCSWPQCGVHNGMPQTFFHKCGACLFVRYCSRQCQINHWEAGHNLRCKALANRKSD</sequence>
<dbReference type="PROSITE" id="PS50865">
    <property type="entry name" value="ZF_MYND_2"/>
    <property type="match status" value="1"/>
</dbReference>
<proteinExistence type="predicted"/>
<keyword evidence="1" id="KW-0479">Metal-binding</keyword>
<dbReference type="GO" id="GO:0008270">
    <property type="term" value="F:zinc ion binding"/>
    <property type="evidence" value="ECO:0007669"/>
    <property type="project" value="UniProtKB-KW"/>
</dbReference>
<evidence type="ECO:0000256" key="1">
    <source>
        <dbReference type="ARBA" id="ARBA00022723"/>
    </source>
</evidence>
<keyword evidence="2 4" id="KW-0863">Zinc-finger</keyword>
<gene>
    <name evidence="6" type="ORF">PoB_002411600</name>
</gene>
<evidence type="ECO:0000259" key="5">
    <source>
        <dbReference type="PROSITE" id="PS50865"/>
    </source>
</evidence>
<keyword evidence="7" id="KW-1185">Reference proteome</keyword>
<dbReference type="Pfam" id="PF01753">
    <property type="entry name" value="zf-MYND"/>
    <property type="match status" value="1"/>
</dbReference>
<dbReference type="AlphaFoldDB" id="A0AAV3ZEE2"/>
<evidence type="ECO:0000313" key="6">
    <source>
        <dbReference type="EMBL" id="GFN97610.1"/>
    </source>
</evidence>
<dbReference type="SUPFAM" id="SSF144232">
    <property type="entry name" value="HIT/MYND zinc finger-like"/>
    <property type="match status" value="1"/>
</dbReference>
<protein>
    <recommendedName>
        <fullName evidence="5">MYND-type domain-containing protein</fullName>
    </recommendedName>
</protein>
<evidence type="ECO:0000256" key="4">
    <source>
        <dbReference type="PROSITE-ProRule" id="PRU00134"/>
    </source>
</evidence>
<evidence type="ECO:0000256" key="3">
    <source>
        <dbReference type="ARBA" id="ARBA00022833"/>
    </source>
</evidence>
<accession>A0AAV3ZEE2</accession>
<feature type="domain" description="MYND-type" evidence="5">
    <location>
        <begin position="234"/>
        <end position="274"/>
    </location>
</feature>
<dbReference type="Proteomes" id="UP000735302">
    <property type="component" value="Unassembled WGS sequence"/>
</dbReference>
<evidence type="ECO:0000256" key="2">
    <source>
        <dbReference type="ARBA" id="ARBA00022771"/>
    </source>
</evidence>